<keyword evidence="3 6" id="KW-0812">Transmembrane</keyword>
<evidence type="ECO:0000313" key="10">
    <source>
        <dbReference type="Proteomes" id="UP000324376"/>
    </source>
</evidence>
<dbReference type="EMBL" id="VNHU01000007">
    <property type="protein sequence ID" value="TYP72139.1"/>
    <property type="molecule type" value="Genomic_DNA"/>
</dbReference>
<evidence type="ECO:0000256" key="2">
    <source>
        <dbReference type="ARBA" id="ARBA00022475"/>
    </source>
</evidence>
<feature type="transmembrane region" description="Helical" evidence="6">
    <location>
        <begin position="56"/>
        <end position="74"/>
    </location>
</feature>
<dbReference type="Pfam" id="PF12679">
    <property type="entry name" value="ABC2_membrane_2"/>
    <property type="match status" value="1"/>
</dbReference>
<dbReference type="Pfam" id="PF23357">
    <property type="entry name" value="DUF7088"/>
    <property type="match status" value="1"/>
</dbReference>
<protein>
    <submittedName>
        <fullName evidence="9">Protein involved in gliding motility GldG</fullName>
    </submittedName>
</protein>
<dbReference type="InterPro" id="IPR051449">
    <property type="entry name" value="ABC-2_transporter_component"/>
</dbReference>
<keyword evidence="10" id="KW-1185">Reference proteome</keyword>
<gene>
    <name evidence="9" type="ORF">BD809_10723</name>
</gene>
<dbReference type="Pfam" id="PF09822">
    <property type="entry name" value="ABC_transp_aux"/>
    <property type="match status" value="1"/>
</dbReference>
<dbReference type="OrthoDB" id="9777219at2"/>
<dbReference type="InterPro" id="IPR019860">
    <property type="entry name" value="Motility-assoc_ABC_perm_GldF"/>
</dbReference>
<dbReference type="GO" id="GO:0005886">
    <property type="term" value="C:plasma membrane"/>
    <property type="evidence" value="ECO:0007669"/>
    <property type="project" value="UniProtKB-SubCell"/>
</dbReference>
<dbReference type="AlphaFoldDB" id="A0A5S5BYW9"/>
<feature type="transmembrane region" description="Helical" evidence="6">
    <location>
        <begin position="95"/>
        <end position="119"/>
    </location>
</feature>
<dbReference type="PANTHER" id="PTHR30294:SF29">
    <property type="entry name" value="MULTIDRUG ABC TRANSPORTER PERMEASE YBHS-RELATED"/>
    <property type="match status" value="1"/>
</dbReference>
<accession>A0A5S5BYW9</accession>
<comment type="caution">
    <text evidence="9">The sequence shown here is derived from an EMBL/GenBank/DDBJ whole genome shotgun (WGS) entry which is preliminary data.</text>
</comment>
<dbReference type="InterPro" id="IPR019863">
    <property type="entry name" value="Motility-assoc_ABC-rel_GldG"/>
</dbReference>
<feature type="domain" description="ABC-type uncharacterised transport system" evidence="7">
    <location>
        <begin position="428"/>
        <end position="732"/>
    </location>
</feature>
<evidence type="ECO:0000256" key="4">
    <source>
        <dbReference type="ARBA" id="ARBA00022989"/>
    </source>
</evidence>
<evidence type="ECO:0000256" key="5">
    <source>
        <dbReference type="ARBA" id="ARBA00023136"/>
    </source>
</evidence>
<sequence>MIAILQKEFNSFFTSTIGYLIIAVFLTISGLFLWVFKGPYNVFDSGFADLTPYFELAPWVLLVLVPAITMRSFAEEKKQGTFELLLTKPLTLLQIVLGKVLGNFLLILVALLPTLLYLFTIFQLKNSTDIIDIGSFTGSFIGLLLLSALYTGIGVFCSALTDNQITAFISTLLGCFIMFFGFDALASLIKTDDFTSIFNLIGIQLHYDRISRGVLDTRDILYFLSVIVAFVWATIVTISKRGPGKKIKLIAGIAIGLVVINTITTSFYQRFDLTYDQRFTLSEATTNLLEDTAGIVTIDVLLKGDFPSEFKRLQAETQQLLEEFSAHTNNLQYAFTNPLEEVDFQAETLQQLQEFGLTPMEVSVQENGKTNIETLVPWAILSYQNKSVKVQLIKNTIGATSEERVNASIQQLEYTFADALTKLLHPKKHKIAVLKGNGQLPDVHVADFIKTLQEYYFVGAFTLDSVSSNPQKTLTELKEFDLIINAKPTEAFTEKEKLVMDQFVMNGGKSIWLTETVSMELDSLFNPSGSALAMIQDLRLGDMFFSYGARINPVLVNDLYSAPIVLAAGETNETQFTPYPWFFSSLTKPTSEHPIVKNIEAVKFEFSNQIDTLANAIDKTILLSSSAKSKLEGIPQVISLDIIRQKPNLNTYTEGPQNLAVLLEGSFKSTYNNRVKPFTLDSIKEQSEPTAMIIVADGDVIKNSTRKNQPVPLGYDPYMNLQYGNKEFLLNAVNYLLDDSGLMTVRGRKVNVAFLDIEKVVADKTTYQLLNLGLPLLLLASFGFLFSFLRKRKYQR</sequence>
<dbReference type="InterPro" id="IPR055396">
    <property type="entry name" value="DUF7088"/>
</dbReference>
<evidence type="ECO:0000256" key="3">
    <source>
        <dbReference type="ARBA" id="ARBA00022692"/>
    </source>
</evidence>
<evidence type="ECO:0000259" key="7">
    <source>
        <dbReference type="Pfam" id="PF09822"/>
    </source>
</evidence>
<feature type="transmembrane region" description="Helical" evidence="6">
    <location>
        <begin position="769"/>
        <end position="789"/>
    </location>
</feature>
<keyword evidence="2" id="KW-1003">Cell membrane</keyword>
<evidence type="ECO:0000256" key="6">
    <source>
        <dbReference type="SAM" id="Phobius"/>
    </source>
</evidence>
<keyword evidence="5 6" id="KW-0472">Membrane</keyword>
<dbReference type="NCBIfam" id="TIGR03521">
    <property type="entry name" value="GldG"/>
    <property type="match status" value="1"/>
</dbReference>
<feature type="transmembrane region" description="Helical" evidence="6">
    <location>
        <begin position="139"/>
        <end position="160"/>
    </location>
</feature>
<reference evidence="9 10" key="1">
    <citation type="submission" date="2019-07" db="EMBL/GenBank/DDBJ databases">
        <title>Genomic Encyclopedia of Archaeal and Bacterial Type Strains, Phase II (KMG-II): from individual species to whole genera.</title>
        <authorList>
            <person name="Goeker M."/>
        </authorList>
    </citation>
    <scope>NUCLEOTIDE SEQUENCE [LARGE SCALE GENOMIC DNA]</scope>
    <source>
        <strain evidence="9 10">DSM 17527</strain>
    </source>
</reference>
<feature type="transmembrane region" description="Helical" evidence="6">
    <location>
        <begin position="167"/>
        <end position="189"/>
    </location>
</feature>
<feature type="transmembrane region" description="Helical" evidence="6">
    <location>
        <begin position="250"/>
        <end position="268"/>
    </location>
</feature>
<evidence type="ECO:0000256" key="1">
    <source>
        <dbReference type="ARBA" id="ARBA00004651"/>
    </source>
</evidence>
<dbReference type="NCBIfam" id="TIGR03518">
    <property type="entry name" value="ABC_perm_GldF"/>
    <property type="match status" value="1"/>
</dbReference>
<comment type="subcellular location">
    <subcellularLocation>
        <location evidence="1">Cell membrane</location>
        <topology evidence="1">Multi-pass membrane protein</topology>
    </subcellularLocation>
</comment>
<dbReference type="RefSeq" id="WP_148783026.1">
    <property type="nucleotide sequence ID" value="NZ_VNHU01000007.1"/>
</dbReference>
<evidence type="ECO:0000313" key="9">
    <source>
        <dbReference type="EMBL" id="TYP72139.1"/>
    </source>
</evidence>
<feature type="transmembrane region" description="Helical" evidence="6">
    <location>
        <begin position="220"/>
        <end position="238"/>
    </location>
</feature>
<feature type="domain" description="DUF7088" evidence="8">
    <location>
        <begin position="276"/>
        <end position="381"/>
    </location>
</feature>
<dbReference type="Proteomes" id="UP000324376">
    <property type="component" value="Unassembled WGS sequence"/>
</dbReference>
<name>A0A5S5BYW9_9FLAO</name>
<organism evidence="9 10">
    <name type="scientific">Aquimarina intermedia</name>
    <dbReference type="NCBI Taxonomy" id="350814"/>
    <lineage>
        <taxon>Bacteria</taxon>
        <taxon>Pseudomonadati</taxon>
        <taxon>Bacteroidota</taxon>
        <taxon>Flavobacteriia</taxon>
        <taxon>Flavobacteriales</taxon>
        <taxon>Flavobacteriaceae</taxon>
        <taxon>Aquimarina</taxon>
    </lineage>
</organism>
<proteinExistence type="predicted"/>
<evidence type="ECO:0000259" key="8">
    <source>
        <dbReference type="Pfam" id="PF23357"/>
    </source>
</evidence>
<feature type="transmembrane region" description="Helical" evidence="6">
    <location>
        <begin position="12"/>
        <end position="36"/>
    </location>
</feature>
<dbReference type="PANTHER" id="PTHR30294">
    <property type="entry name" value="MEMBRANE COMPONENT OF ABC TRANSPORTER YHHJ-RELATED"/>
    <property type="match status" value="1"/>
</dbReference>
<dbReference type="GO" id="GO:0140359">
    <property type="term" value="F:ABC-type transporter activity"/>
    <property type="evidence" value="ECO:0007669"/>
    <property type="project" value="InterPro"/>
</dbReference>
<dbReference type="InterPro" id="IPR019196">
    <property type="entry name" value="ABC_transp_unknown"/>
</dbReference>
<keyword evidence="4 6" id="KW-1133">Transmembrane helix</keyword>